<organism evidence="1 2">
    <name type="scientific">Populus trichocarpa</name>
    <name type="common">Western balsam poplar</name>
    <name type="synonym">Populus balsamifera subsp. trichocarpa</name>
    <dbReference type="NCBI Taxonomy" id="3694"/>
    <lineage>
        <taxon>Eukaryota</taxon>
        <taxon>Viridiplantae</taxon>
        <taxon>Streptophyta</taxon>
        <taxon>Embryophyta</taxon>
        <taxon>Tracheophyta</taxon>
        <taxon>Spermatophyta</taxon>
        <taxon>Magnoliopsida</taxon>
        <taxon>eudicotyledons</taxon>
        <taxon>Gunneridae</taxon>
        <taxon>Pentapetalae</taxon>
        <taxon>rosids</taxon>
        <taxon>fabids</taxon>
        <taxon>Malpighiales</taxon>
        <taxon>Salicaceae</taxon>
        <taxon>Saliceae</taxon>
        <taxon>Populus</taxon>
    </lineage>
</organism>
<sequence length="92" mass="10826">MKFSSCESKDTVRYDWLLQSETYACTSMTNQHGSHSLMHLKPSFYPKQCSGKFEHSAENGPFFHRSPTRYFHSRYQMIKQSNPPVFTVLIDR</sequence>
<reference evidence="1 2" key="1">
    <citation type="journal article" date="2006" name="Science">
        <title>The genome of black cottonwood, Populus trichocarpa (Torr. &amp; Gray).</title>
        <authorList>
            <person name="Tuskan G.A."/>
            <person name="Difazio S."/>
            <person name="Jansson S."/>
            <person name="Bohlmann J."/>
            <person name="Grigoriev I."/>
            <person name="Hellsten U."/>
            <person name="Putnam N."/>
            <person name="Ralph S."/>
            <person name="Rombauts S."/>
            <person name="Salamov A."/>
            <person name="Schein J."/>
            <person name="Sterck L."/>
            <person name="Aerts A."/>
            <person name="Bhalerao R.R."/>
            <person name="Bhalerao R.P."/>
            <person name="Blaudez D."/>
            <person name="Boerjan W."/>
            <person name="Brun A."/>
            <person name="Brunner A."/>
            <person name="Busov V."/>
            <person name="Campbell M."/>
            <person name="Carlson J."/>
            <person name="Chalot M."/>
            <person name="Chapman J."/>
            <person name="Chen G.L."/>
            <person name="Cooper D."/>
            <person name="Coutinho P.M."/>
            <person name="Couturier J."/>
            <person name="Covert S."/>
            <person name="Cronk Q."/>
            <person name="Cunningham R."/>
            <person name="Davis J."/>
            <person name="Degroeve S."/>
            <person name="Dejardin A."/>
            <person name="Depamphilis C."/>
            <person name="Detter J."/>
            <person name="Dirks B."/>
            <person name="Dubchak I."/>
            <person name="Duplessis S."/>
            <person name="Ehlting J."/>
            <person name="Ellis B."/>
            <person name="Gendler K."/>
            <person name="Goodstein D."/>
            <person name="Gribskov M."/>
            <person name="Grimwood J."/>
            <person name="Groover A."/>
            <person name="Gunter L."/>
            <person name="Hamberger B."/>
            <person name="Heinze B."/>
            <person name="Helariutta Y."/>
            <person name="Henrissat B."/>
            <person name="Holligan D."/>
            <person name="Holt R."/>
            <person name="Huang W."/>
            <person name="Islam-Faridi N."/>
            <person name="Jones S."/>
            <person name="Jones-Rhoades M."/>
            <person name="Jorgensen R."/>
            <person name="Joshi C."/>
            <person name="Kangasjarvi J."/>
            <person name="Karlsson J."/>
            <person name="Kelleher C."/>
            <person name="Kirkpatrick R."/>
            <person name="Kirst M."/>
            <person name="Kohler A."/>
            <person name="Kalluri U."/>
            <person name="Larimer F."/>
            <person name="Leebens-Mack J."/>
            <person name="Leple J.C."/>
            <person name="Locascio P."/>
            <person name="Lou Y."/>
            <person name="Lucas S."/>
            <person name="Martin F."/>
            <person name="Montanini B."/>
            <person name="Napoli C."/>
            <person name="Nelson D.R."/>
            <person name="Nelson C."/>
            <person name="Nieminen K."/>
            <person name="Nilsson O."/>
            <person name="Pereda V."/>
            <person name="Peter G."/>
            <person name="Philippe R."/>
            <person name="Pilate G."/>
            <person name="Poliakov A."/>
            <person name="Razumovskaya J."/>
            <person name="Richardson P."/>
            <person name="Rinaldi C."/>
            <person name="Ritland K."/>
            <person name="Rouze P."/>
            <person name="Ryaboy D."/>
            <person name="Schmutz J."/>
            <person name="Schrader J."/>
            <person name="Segerman B."/>
            <person name="Shin H."/>
            <person name="Siddiqui A."/>
            <person name="Sterky F."/>
            <person name="Terry A."/>
            <person name="Tsai C.J."/>
            <person name="Uberbacher E."/>
            <person name="Unneberg P."/>
            <person name="Vahala J."/>
            <person name="Wall K."/>
            <person name="Wessler S."/>
            <person name="Yang G."/>
            <person name="Yin T."/>
            <person name="Douglas C."/>
            <person name="Marra M."/>
            <person name="Sandberg G."/>
            <person name="Van de Peer Y."/>
            <person name="Rokhsar D."/>
        </authorList>
    </citation>
    <scope>NUCLEOTIDE SEQUENCE [LARGE SCALE GENOMIC DNA]</scope>
    <source>
        <strain evidence="2">cv. Nisqually</strain>
    </source>
</reference>
<dbReference type="EMBL" id="CM009295">
    <property type="protein sequence ID" value="PNT33415.1"/>
    <property type="molecule type" value="Genomic_DNA"/>
</dbReference>
<dbReference type="HOGENOM" id="CLU_2417369_0_0_1"/>
<evidence type="ECO:0000313" key="2">
    <source>
        <dbReference type="Proteomes" id="UP000006729"/>
    </source>
</evidence>
<accession>U5GBZ4</accession>
<protein>
    <submittedName>
        <fullName evidence="1">Uncharacterized protein</fullName>
    </submittedName>
</protein>
<dbReference type="AlphaFoldDB" id="U5GBZ4"/>
<dbReference type="Proteomes" id="UP000006729">
    <property type="component" value="Chromosome 6"/>
</dbReference>
<gene>
    <name evidence="1" type="ORF">POPTR_006G238700</name>
</gene>
<dbReference type="InParanoid" id="U5GBZ4"/>
<proteinExistence type="predicted"/>
<keyword evidence="2" id="KW-1185">Reference proteome</keyword>
<name>U5GBZ4_POPTR</name>
<evidence type="ECO:0000313" key="1">
    <source>
        <dbReference type="EMBL" id="PNT33415.1"/>
    </source>
</evidence>